<protein>
    <submittedName>
        <fullName evidence="1">14118_t:CDS:1</fullName>
    </submittedName>
</protein>
<comment type="caution">
    <text evidence="1">The sequence shown here is derived from an EMBL/GenBank/DDBJ whole genome shotgun (WGS) entry which is preliminary data.</text>
</comment>
<accession>A0A9N9I7L9</accession>
<proteinExistence type="predicted"/>
<dbReference type="EMBL" id="CAJVPQ010010772">
    <property type="protein sequence ID" value="CAG8724071.1"/>
    <property type="molecule type" value="Genomic_DNA"/>
</dbReference>
<gene>
    <name evidence="1" type="ORF">FCALED_LOCUS14554</name>
</gene>
<dbReference type="Proteomes" id="UP000789570">
    <property type="component" value="Unassembled WGS sequence"/>
</dbReference>
<keyword evidence="2" id="KW-1185">Reference proteome</keyword>
<reference evidence="1" key="1">
    <citation type="submission" date="2021-06" db="EMBL/GenBank/DDBJ databases">
        <authorList>
            <person name="Kallberg Y."/>
            <person name="Tangrot J."/>
            <person name="Rosling A."/>
        </authorList>
    </citation>
    <scope>NUCLEOTIDE SEQUENCE</scope>
    <source>
        <strain evidence="1">UK204</strain>
    </source>
</reference>
<feature type="non-terminal residue" evidence="1">
    <location>
        <position position="42"/>
    </location>
</feature>
<evidence type="ECO:0000313" key="2">
    <source>
        <dbReference type="Proteomes" id="UP000789570"/>
    </source>
</evidence>
<evidence type="ECO:0000313" key="1">
    <source>
        <dbReference type="EMBL" id="CAG8724071.1"/>
    </source>
</evidence>
<dbReference type="AlphaFoldDB" id="A0A9N9I7L9"/>
<sequence>LPKALGNAIFHILSYGMSALASRSHFYKKNLSEPSFSTSEQG</sequence>
<name>A0A9N9I7L9_9GLOM</name>
<organism evidence="1 2">
    <name type="scientific">Funneliformis caledonium</name>
    <dbReference type="NCBI Taxonomy" id="1117310"/>
    <lineage>
        <taxon>Eukaryota</taxon>
        <taxon>Fungi</taxon>
        <taxon>Fungi incertae sedis</taxon>
        <taxon>Mucoromycota</taxon>
        <taxon>Glomeromycotina</taxon>
        <taxon>Glomeromycetes</taxon>
        <taxon>Glomerales</taxon>
        <taxon>Glomeraceae</taxon>
        <taxon>Funneliformis</taxon>
    </lineage>
</organism>